<dbReference type="InterPro" id="IPR036420">
    <property type="entry name" value="BRCT_dom_sf"/>
</dbReference>
<evidence type="ECO:0000256" key="1">
    <source>
        <dbReference type="SAM" id="MobiDB-lite"/>
    </source>
</evidence>
<protein>
    <recommendedName>
        <fullName evidence="2">BRCT domain-containing protein</fullName>
    </recommendedName>
</protein>
<dbReference type="InterPro" id="IPR001357">
    <property type="entry name" value="BRCT_dom"/>
</dbReference>
<comment type="caution">
    <text evidence="3">The sequence shown here is derived from an EMBL/GenBank/DDBJ whole genome shotgun (WGS) entry which is preliminary data.</text>
</comment>
<proteinExistence type="predicted"/>
<dbReference type="SUPFAM" id="SSF52113">
    <property type="entry name" value="BRCT domain"/>
    <property type="match status" value="1"/>
</dbReference>
<reference evidence="3" key="2">
    <citation type="submission" date="2023-06" db="EMBL/GenBank/DDBJ databases">
        <authorList>
            <consortium name="Lawrence Berkeley National Laboratory"/>
            <person name="Mondo S.J."/>
            <person name="Hensen N."/>
            <person name="Bonometti L."/>
            <person name="Westerberg I."/>
            <person name="Brannstrom I.O."/>
            <person name="Guillou S."/>
            <person name="Cros-Aarteil S."/>
            <person name="Calhoun S."/>
            <person name="Haridas S."/>
            <person name="Kuo A."/>
            <person name="Pangilinan J."/>
            <person name="Riley R."/>
            <person name="Labutti K."/>
            <person name="Andreopoulos B."/>
            <person name="Lipzen A."/>
            <person name="Chen C."/>
            <person name="Yanf M."/>
            <person name="Daum C."/>
            <person name="Ng V."/>
            <person name="Clum A."/>
            <person name="Steindorff A."/>
            <person name="Ohm R."/>
            <person name="Martin F."/>
            <person name="Silar P."/>
            <person name="Natvig D."/>
            <person name="Lalanne C."/>
            <person name="Gautier V."/>
            <person name="Ament-Velasquez S.L."/>
            <person name="Kruys A."/>
            <person name="Hutchinson M.I."/>
            <person name="Powell A.J."/>
            <person name="Barry K."/>
            <person name="Miller A.N."/>
            <person name="Grigoriev I.V."/>
            <person name="Debuchy R."/>
            <person name="Gladieux P."/>
            <person name="Thoren M.H."/>
            <person name="Johannesson H."/>
        </authorList>
    </citation>
    <scope>NUCLEOTIDE SEQUENCE</scope>
    <source>
        <strain evidence="3">CBS 333.67</strain>
    </source>
</reference>
<organism evidence="3 4">
    <name type="scientific">Chaetomium strumarium</name>
    <dbReference type="NCBI Taxonomy" id="1170767"/>
    <lineage>
        <taxon>Eukaryota</taxon>
        <taxon>Fungi</taxon>
        <taxon>Dikarya</taxon>
        <taxon>Ascomycota</taxon>
        <taxon>Pezizomycotina</taxon>
        <taxon>Sordariomycetes</taxon>
        <taxon>Sordariomycetidae</taxon>
        <taxon>Sordariales</taxon>
        <taxon>Chaetomiaceae</taxon>
        <taxon>Chaetomium</taxon>
    </lineage>
</organism>
<dbReference type="Proteomes" id="UP001273166">
    <property type="component" value="Unassembled WGS sequence"/>
</dbReference>
<evidence type="ECO:0000313" key="4">
    <source>
        <dbReference type="Proteomes" id="UP001273166"/>
    </source>
</evidence>
<reference evidence="3" key="1">
    <citation type="journal article" date="2023" name="Mol. Phylogenet. Evol.">
        <title>Genome-scale phylogeny and comparative genomics of the fungal order Sordariales.</title>
        <authorList>
            <person name="Hensen N."/>
            <person name="Bonometti L."/>
            <person name="Westerberg I."/>
            <person name="Brannstrom I.O."/>
            <person name="Guillou S."/>
            <person name="Cros-Aarteil S."/>
            <person name="Calhoun S."/>
            <person name="Haridas S."/>
            <person name="Kuo A."/>
            <person name="Mondo S."/>
            <person name="Pangilinan J."/>
            <person name="Riley R."/>
            <person name="LaButti K."/>
            <person name="Andreopoulos B."/>
            <person name="Lipzen A."/>
            <person name="Chen C."/>
            <person name="Yan M."/>
            <person name="Daum C."/>
            <person name="Ng V."/>
            <person name="Clum A."/>
            <person name="Steindorff A."/>
            <person name="Ohm R.A."/>
            <person name="Martin F."/>
            <person name="Silar P."/>
            <person name="Natvig D.O."/>
            <person name="Lalanne C."/>
            <person name="Gautier V."/>
            <person name="Ament-Velasquez S.L."/>
            <person name="Kruys A."/>
            <person name="Hutchinson M.I."/>
            <person name="Powell A.J."/>
            <person name="Barry K."/>
            <person name="Miller A.N."/>
            <person name="Grigoriev I.V."/>
            <person name="Debuchy R."/>
            <person name="Gladieux P."/>
            <person name="Hiltunen Thoren M."/>
            <person name="Johannesson H."/>
        </authorList>
    </citation>
    <scope>NUCLEOTIDE SEQUENCE</scope>
    <source>
        <strain evidence="3">CBS 333.67</strain>
    </source>
</reference>
<dbReference type="Gene3D" id="3.40.50.10190">
    <property type="entry name" value="BRCT domain"/>
    <property type="match status" value="1"/>
</dbReference>
<keyword evidence="4" id="KW-1185">Reference proteome</keyword>
<sequence>MRTRKEKPIFRGLTIAAAGDLGGGQWSDANISRWVGLREGKFVRQMSEDVTHLVCSGDEFRRMGGMVKATLKRPKTCQVVTPDWLEDSMLKRKRLDEKPYSHLEVLKRERQRERKRMLVVKGLEKAVREVNPNLYHPYRDHTFFMYEVVLTRDDEAAGIQGERYVLTLHESNNAKPCLYWFVAKFYKKKGDTQAKVHRPSHAPGVFAREFALFQSFFHNKTGVPWAERLIRAGTTERRFFQYQPPTGGKPVGWVPAEYIPSGFPIALAPTVERGIHSDATGSLQTEVAAVNAIADANSHTKDTEVEVAPAVARFTDDPALQPQLTPPITPVPWSGTCPSPADRLSVP</sequence>
<dbReference type="AlphaFoldDB" id="A0AAJ0GKE2"/>
<dbReference type="RefSeq" id="XP_062717361.1">
    <property type="nucleotide sequence ID" value="XM_062865587.1"/>
</dbReference>
<feature type="region of interest" description="Disordered" evidence="1">
    <location>
        <begin position="318"/>
        <end position="347"/>
    </location>
</feature>
<accession>A0AAJ0GKE2</accession>
<dbReference type="GeneID" id="87884416"/>
<name>A0AAJ0GKE2_9PEZI</name>
<feature type="domain" description="BRCT" evidence="2">
    <location>
        <begin position="5"/>
        <end position="102"/>
    </location>
</feature>
<dbReference type="PROSITE" id="PS50172">
    <property type="entry name" value="BRCT"/>
    <property type="match status" value="1"/>
</dbReference>
<evidence type="ECO:0000313" key="3">
    <source>
        <dbReference type="EMBL" id="KAK3301581.1"/>
    </source>
</evidence>
<gene>
    <name evidence="3" type="ORF">B0T15DRAFT_423227</name>
</gene>
<evidence type="ECO:0000259" key="2">
    <source>
        <dbReference type="PROSITE" id="PS50172"/>
    </source>
</evidence>
<dbReference type="EMBL" id="JAUDZG010000008">
    <property type="protein sequence ID" value="KAK3301581.1"/>
    <property type="molecule type" value="Genomic_DNA"/>
</dbReference>